<dbReference type="Gene3D" id="3.55.50.30">
    <property type="match status" value="1"/>
</dbReference>
<dbReference type="GO" id="GO:0016989">
    <property type="term" value="F:sigma factor antagonist activity"/>
    <property type="evidence" value="ECO:0007669"/>
    <property type="project" value="TreeGrafter"/>
</dbReference>
<evidence type="ECO:0000259" key="3">
    <source>
        <dbReference type="Pfam" id="PF16344"/>
    </source>
</evidence>
<dbReference type="Pfam" id="PF16344">
    <property type="entry name" value="FecR_C"/>
    <property type="match status" value="1"/>
</dbReference>
<evidence type="ECO:0000313" key="4">
    <source>
        <dbReference type="EMBL" id="QIP12413.1"/>
    </source>
</evidence>
<proteinExistence type="predicted"/>
<organism evidence="4 5">
    <name type="scientific">Spirosoma aureum</name>
    <dbReference type="NCBI Taxonomy" id="2692134"/>
    <lineage>
        <taxon>Bacteria</taxon>
        <taxon>Pseudomonadati</taxon>
        <taxon>Bacteroidota</taxon>
        <taxon>Cytophagia</taxon>
        <taxon>Cytophagales</taxon>
        <taxon>Cytophagaceae</taxon>
        <taxon>Spirosoma</taxon>
    </lineage>
</organism>
<dbReference type="PANTHER" id="PTHR30273:SF2">
    <property type="entry name" value="PROTEIN FECR"/>
    <property type="match status" value="1"/>
</dbReference>
<keyword evidence="1" id="KW-0472">Membrane</keyword>
<keyword evidence="1" id="KW-0812">Transmembrane</keyword>
<dbReference type="RefSeq" id="WP_167206523.1">
    <property type="nucleotide sequence ID" value="NZ_CP050063.1"/>
</dbReference>
<dbReference type="Gene3D" id="2.60.120.1440">
    <property type="match status" value="1"/>
</dbReference>
<dbReference type="Pfam" id="PF04773">
    <property type="entry name" value="FecR"/>
    <property type="match status" value="1"/>
</dbReference>
<sequence length="377" mass="42563">MTQLSRCEDFVADSYFRQWVKNPDEASTLYWESYLAEYPEKAEAIQQAIELVKQITDATSTLAHPIKGDDEERLWAAIRDQIELSHQPSTNPFTKIFRRNWRNWIAIAASIAIMMSLGWWWLRVHNAGNDQERFHELAQLDQSLIEQTNDTDRPRLIALPDGSTIILQKGSQVTFSKKFNGPNRAVYLIGEAYFEVAKDPSRPFLVHANGLLTKVLGTSFTIRAFADDKDVVVTVRSGRVAVFPQTDRQQLQKVSTPSLDGIVLTHNQQIVFARQQARLIRTRDVVAATPVFPKGLSTSSTNFIFNATPVSDVFHELEKVYGVTIRYDKNVLGNCRLTADLTDESLSEKLTIICKSIEAEYQMQQLAIAVSGPGCQP</sequence>
<evidence type="ECO:0000256" key="1">
    <source>
        <dbReference type="SAM" id="Phobius"/>
    </source>
</evidence>
<evidence type="ECO:0000259" key="2">
    <source>
        <dbReference type="Pfam" id="PF04773"/>
    </source>
</evidence>
<dbReference type="InterPro" id="IPR032508">
    <property type="entry name" value="FecR_C"/>
</dbReference>
<keyword evidence="5" id="KW-1185">Reference proteome</keyword>
<dbReference type="AlphaFoldDB" id="A0A6G9AJQ1"/>
<dbReference type="Proteomes" id="UP000501802">
    <property type="component" value="Chromosome"/>
</dbReference>
<evidence type="ECO:0000313" key="5">
    <source>
        <dbReference type="Proteomes" id="UP000501802"/>
    </source>
</evidence>
<accession>A0A6G9AJQ1</accession>
<feature type="domain" description="FecR protein" evidence="2">
    <location>
        <begin position="155"/>
        <end position="240"/>
    </location>
</feature>
<dbReference type="PANTHER" id="PTHR30273">
    <property type="entry name" value="PERIPLASMIC SIGNAL SENSOR AND SIGMA FACTOR ACTIVATOR FECR-RELATED"/>
    <property type="match status" value="1"/>
</dbReference>
<protein>
    <submittedName>
        <fullName evidence="4">DUF4974 domain-containing protein</fullName>
    </submittedName>
</protein>
<dbReference type="InterPro" id="IPR006860">
    <property type="entry name" value="FecR"/>
</dbReference>
<name>A0A6G9AJQ1_9BACT</name>
<dbReference type="PIRSF" id="PIRSF018266">
    <property type="entry name" value="FecR"/>
    <property type="match status" value="1"/>
</dbReference>
<keyword evidence="1" id="KW-1133">Transmembrane helix</keyword>
<dbReference type="KEGG" id="spib:G8759_07120"/>
<dbReference type="EMBL" id="CP050063">
    <property type="protein sequence ID" value="QIP12413.1"/>
    <property type="molecule type" value="Genomic_DNA"/>
</dbReference>
<reference evidence="4 5" key="1">
    <citation type="submission" date="2020-03" db="EMBL/GenBank/DDBJ databases">
        <authorList>
            <person name="Kim M.K."/>
        </authorList>
    </citation>
    <scope>NUCLEOTIDE SEQUENCE [LARGE SCALE GENOMIC DNA]</scope>
    <source>
        <strain evidence="4 5">BT328</strain>
    </source>
</reference>
<feature type="domain" description="Protein FecR C-terminal" evidence="3">
    <location>
        <begin position="303"/>
        <end position="364"/>
    </location>
</feature>
<gene>
    <name evidence="4" type="ORF">G8759_07120</name>
</gene>
<dbReference type="InterPro" id="IPR012373">
    <property type="entry name" value="Ferrdict_sens_TM"/>
</dbReference>
<feature type="transmembrane region" description="Helical" evidence="1">
    <location>
        <begin position="104"/>
        <end position="122"/>
    </location>
</feature>